<comment type="caution">
    <text evidence="2">The sequence shown here is derived from an EMBL/GenBank/DDBJ whole genome shotgun (WGS) entry which is preliminary data.</text>
</comment>
<sequence length="101" mass="11791">MRTYYRNASYHEVDRILCSERGLKWHFTNYDERIEADTVSCNSKKEREERRREYEEYTRRVLIVCLAVLGVLLLLTGAIVGLVLAFCPCCPGLRPCVRCPC</sequence>
<proteinExistence type="predicted"/>
<keyword evidence="1" id="KW-0472">Membrane</keyword>
<dbReference type="AlphaFoldDB" id="A0AAN5D2E9"/>
<protein>
    <submittedName>
        <fullName evidence="2">Uncharacterized protein</fullName>
    </submittedName>
</protein>
<feature type="transmembrane region" description="Helical" evidence="1">
    <location>
        <begin position="61"/>
        <end position="86"/>
    </location>
</feature>
<dbReference type="EMBL" id="BTRK01000005">
    <property type="protein sequence ID" value="GMR54487.1"/>
    <property type="molecule type" value="Genomic_DNA"/>
</dbReference>
<accession>A0AAN5D2E9</accession>
<gene>
    <name evidence="2" type="ORF">PMAYCL1PPCAC_24682</name>
</gene>
<keyword evidence="1" id="KW-1133">Transmembrane helix</keyword>
<reference evidence="3" key="1">
    <citation type="submission" date="2022-10" db="EMBL/GenBank/DDBJ databases">
        <title>Genome assembly of Pristionchus species.</title>
        <authorList>
            <person name="Yoshida K."/>
            <person name="Sommer R.J."/>
        </authorList>
    </citation>
    <scope>NUCLEOTIDE SEQUENCE [LARGE SCALE GENOMIC DNA]</scope>
    <source>
        <strain evidence="3">RS5460</strain>
    </source>
</reference>
<evidence type="ECO:0000313" key="3">
    <source>
        <dbReference type="Proteomes" id="UP001328107"/>
    </source>
</evidence>
<evidence type="ECO:0000256" key="1">
    <source>
        <dbReference type="SAM" id="Phobius"/>
    </source>
</evidence>
<organism evidence="2 3">
    <name type="scientific">Pristionchus mayeri</name>
    <dbReference type="NCBI Taxonomy" id="1317129"/>
    <lineage>
        <taxon>Eukaryota</taxon>
        <taxon>Metazoa</taxon>
        <taxon>Ecdysozoa</taxon>
        <taxon>Nematoda</taxon>
        <taxon>Chromadorea</taxon>
        <taxon>Rhabditida</taxon>
        <taxon>Rhabditina</taxon>
        <taxon>Diplogasteromorpha</taxon>
        <taxon>Diplogasteroidea</taxon>
        <taxon>Neodiplogasteridae</taxon>
        <taxon>Pristionchus</taxon>
    </lineage>
</organism>
<keyword evidence="3" id="KW-1185">Reference proteome</keyword>
<dbReference type="Proteomes" id="UP001328107">
    <property type="component" value="Unassembled WGS sequence"/>
</dbReference>
<name>A0AAN5D2E9_9BILA</name>
<keyword evidence="1" id="KW-0812">Transmembrane</keyword>
<evidence type="ECO:0000313" key="2">
    <source>
        <dbReference type="EMBL" id="GMR54487.1"/>
    </source>
</evidence>